<gene>
    <name evidence="1" type="ORF">C4F40_14275</name>
</gene>
<accession>A0ABR9T972</accession>
<sequence length="121" mass="13893">MYISLLLAVTMQSTSSIWIYMGFQLNRDYIAGQLCINRFETIPVCNGSCYLEERIKSEKSNEGVQITVKLLEVVMVLPLFDHFHEKPIQQPSEDIVFTPTFSDPLSNGFYFSIFKPPVFLS</sequence>
<evidence type="ECO:0000313" key="2">
    <source>
        <dbReference type="Proteomes" id="UP000618319"/>
    </source>
</evidence>
<organism evidence="1 2">
    <name type="scientific">Sphingobacterium pedocola</name>
    <dbReference type="NCBI Taxonomy" id="2082722"/>
    <lineage>
        <taxon>Bacteria</taxon>
        <taxon>Pseudomonadati</taxon>
        <taxon>Bacteroidota</taxon>
        <taxon>Sphingobacteriia</taxon>
        <taxon>Sphingobacteriales</taxon>
        <taxon>Sphingobacteriaceae</taxon>
        <taxon>Sphingobacterium</taxon>
    </lineage>
</organism>
<comment type="caution">
    <text evidence="1">The sequence shown here is derived from an EMBL/GenBank/DDBJ whole genome shotgun (WGS) entry which is preliminary data.</text>
</comment>
<proteinExistence type="predicted"/>
<keyword evidence="2" id="KW-1185">Reference proteome</keyword>
<protein>
    <submittedName>
        <fullName evidence="1">Uncharacterized protein</fullName>
    </submittedName>
</protein>
<reference evidence="1 2" key="1">
    <citation type="submission" date="2018-02" db="EMBL/GenBank/DDBJ databases">
        <title>Sphingobacterium KA21.</title>
        <authorList>
            <person name="Vasarhelyi B.M."/>
            <person name="Deshmukh S."/>
            <person name="Balint B."/>
            <person name="Kukolya J."/>
        </authorList>
    </citation>
    <scope>NUCLEOTIDE SEQUENCE [LARGE SCALE GENOMIC DNA]</scope>
    <source>
        <strain evidence="1 2">Ka21</strain>
    </source>
</reference>
<name>A0ABR9T972_9SPHI</name>
<dbReference type="RefSeq" id="WP_196939813.1">
    <property type="nucleotide sequence ID" value="NZ_MU158690.1"/>
</dbReference>
<evidence type="ECO:0000313" key="1">
    <source>
        <dbReference type="EMBL" id="MBE8721891.1"/>
    </source>
</evidence>
<dbReference type="Proteomes" id="UP000618319">
    <property type="component" value="Unassembled WGS sequence"/>
</dbReference>
<dbReference type="EMBL" id="PSKQ01000022">
    <property type="protein sequence ID" value="MBE8721891.1"/>
    <property type="molecule type" value="Genomic_DNA"/>
</dbReference>